<dbReference type="PANTHER" id="PTHR31315:SF1">
    <property type="entry name" value="PROTEIN SIP5"/>
    <property type="match status" value="1"/>
</dbReference>
<name>A0AAD2FU05_9STRA</name>
<evidence type="ECO:0000313" key="4">
    <source>
        <dbReference type="EMBL" id="CAJ1953490.1"/>
    </source>
</evidence>
<feature type="compositionally biased region" description="Basic and acidic residues" evidence="2">
    <location>
        <begin position="225"/>
        <end position="237"/>
    </location>
</feature>
<sequence length="527" mass="57704">MGNQSSSEGRTFGRSGNSLGLSRSELEKRCQPSGLYNNCKWDDKAIRKLVGDGKLASRQKGCEDRTMNANQECPICFLYYKETNVTKCCGANICTECYLQVKPQKEKTASCPFCNAPKVTVTVARKLTEDQLAEQKKEEERVTEARKRSQSVGTASEGSDFGSSLQEFSRARSESFNSSFASNATNTENINPMGSLAMTPEERQRLEAEMKAQLSHPLTMRVEAEAAERRMENERAYSRSTSSANRNSRFRRRRGRGGRDWNQIVDAFERGGNGQIQSLDDLVVLEAAILLSMGEEARSSSGGADGFDPARHARNGFPLVRNYFNNREETAESSSSSSSYPGSSRQQVPPNRNTALDTAAMLMRGISEEDQMAMAIAASLQDQNGTEEGDEEGDEDDVAEDIELDGQEGEECGSEEEDDISEVAEGEEGGEDYSDEEDDNYPNDASTDDEDRAYGGDAEVSNVEDDTDDAERLSAVESEDDDGDDEEDNDAAEPLSAVVSGNDNDEGNNDDPVPNDDESSDADILES</sequence>
<feature type="compositionally biased region" description="Polar residues" evidence="2">
    <location>
        <begin position="150"/>
        <end position="166"/>
    </location>
</feature>
<feature type="compositionally biased region" description="Basic and acidic residues" evidence="2">
    <location>
        <begin position="132"/>
        <end position="147"/>
    </location>
</feature>
<feature type="region of interest" description="Disordered" evidence="2">
    <location>
        <begin position="382"/>
        <end position="527"/>
    </location>
</feature>
<reference evidence="4" key="1">
    <citation type="submission" date="2023-08" db="EMBL/GenBank/DDBJ databases">
        <authorList>
            <person name="Audoor S."/>
            <person name="Bilcke G."/>
        </authorList>
    </citation>
    <scope>NUCLEOTIDE SEQUENCE</scope>
</reference>
<evidence type="ECO:0000313" key="5">
    <source>
        <dbReference type="Proteomes" id="UP001295423"/>
    </source>
</evidence>
<feature type="compositionally biased region" description="Acidic residues" evidence="2">
    <location>
        <begin position="385"/>
        <end position="451"/>
    </location>
</feature>
<dbReference type="Gene3D" id="3.30.40.10">
    <property type="entry name" value="Zinc/RING finger domain, C3HC4 (zinc finger)"/>
    <property type="match status" value="1"/>
</dbReference>
<feature type="region of interest" description="Disordered" evidence="2">
    <location>
        <begin position="225"/>
        <end position="256"/>
    </location>
</feature>
<dbReference type="Proteomes" id="UP001295423">
    <property type="component" value="Unassembled WGS sequence"/>
</dbReference>
<dbReference type="InterPro" id="IPR039301">
    <property type="entry name" value="Sip5/DA2"/>
</dbReference>
<keyword evidence="1" id="KW-0862">Zinc</keyword>
<feature type="compositionally biased region" description="Low complexity" evidence="2">
    <location>
        <begin position="13"/>
        <end position="23"/>
    </location>
</feature>
<evidence type="ECO:0000256" key="1">
    <source>
        <dbReference type="PROSITE-ProRule" id="PRU00175"/>
    </source>
</evidence>
<dbReference type="InterPro" id="IPR003903">
    <property type="entry name" value="UIM_dom"/>
</dbReference>
<dbReference type="InterPro" id="IPR001841">
    <property type="entry name" value="Znf_RING"/>
</dbReference>
<dbReference type="AlphaFoldDB" id="A0AAD2FU05"/>
<dbReference type="PROSITE" id="PS50089">
    <property type="entry name" value="ZF_RING_2"/>
    <property type="match status" value="1"/>
</dbReference>
<feature type="compositionally biased region" description="Low complexity" evidence="2">
    <location>
        <begin position="333"/>
        <end position="344"/>
    </location>
</feature>
<dbReference type="InterPro" id="IPR013083">
    <property type="entry name" value="Znf_RING/FYVE/PHD"/>
</dbReference>
<dbReference type="PROSITE" id="PS50330">
    <property type="entry name" value="UIM"/>
    <property type="match status" value="1"/>
</dbReference>
<feature type="region of interest" description="Disordered" evidence="2">
    <location>
        <begin position="132"/>
        <end position="196"/>
    </location>
</feature>
<protein>
    <recommendedName>
        <fullName evidence="3">RING-type domain-containing protein</fullName>
    </recommendedName>
</protein>
<feature type="region of interest" description="Disordered" evidence="2">
    <location>
        <begin position="1"/>
        <end position="24"/>
    </location>
</feature>
<organism evidence="4 5">
    <name type="scientific">Cylindrotheca closterium</name>
    <dbReference type="NCBI Taxonomy" id="2856"/>
    <lineage>
        <taxon>Eukaryota</taxon>
        <taxon>Sar</taxon>
        <taxon>Stramenopiles</taxon>
        <taxon>Ochrophyta</taxon>
        <taxon>Bacillariophyta</taxon>
        <taxon>Bacillariophyceae</taxon>
        <taxon>Bacillariophycidae</taxon>
        <taxon>Bacillariales</taxon>
        <taxon>Bacillariaceae</taxon>
        <taxon>Cylindrotheca</taxon>
    </lineage>
</organism>
<evidence type="ECO:0000256" key="2">
    <source>
        <dbReference type="SAM" id="MobiDB-lite"/>
    </source>
</evidence>
<feature type="compositionally biased region" description="Low complexity" evidence="2">
    <location>
        <begin position="174"/>
        <end position="188"/>
    </location>
</feature>
<keyword evidence="1" id="KW-0479">Metal-binding</keyword>
<dbReference type="EMBL" id="CAKOGP040001825">
    <property type="protein sequence ID" value="CAJ1953490.1"/>
    <property type="molecule type" value="Genomic_DNA"/>
</dbReference>
<feature type="compositionally biased region" description="Acidic residues" evidence="2">
    <location>
        <begin position="477"/>
        <end position="491"/>
    </location>
</feature>
<accession>A0AAD2FU05</accession>
<keyword evidence="5" id="KW-1185">Reference proteome</keyword>
<proteinExistence type="predicted"/>
<evidence type="ECO:0000259" key="3">
    <source>
        <dbReference type="PROSITE" id="PS50089"/>
    </source>
</evidence>
<feature type="region of interest" description="Disordered" evidence="2">
    <location>
        <begin position="328"/>
        <end position="353"/>
    </location>
</feature>
<feature type="compositionally biased region" description="Acidic residues" evidence="2">
    <location>
        <begin position="503"/>
        <end position="527"/>
    </location>
</feature>
<gene>
    <name evidence="4" type="ORF">CYCCA115_LOCUS14090</name>
</gene>
<feature type="domain" description="RING-type" evidence="3">
    <location>
        <begin position="73"/>
        <end position="115"/>
    </location>
</feature>
<dbReference type="GO" id="GO:0005737">
    <property type="term" value="C:cytoplasm"/>
    <property type="evidence" value="ECO:0007669"/>
    <property type="project" value="TreeGrafter"/>
</dbReference>
<keyword evidence="1" id="KW-0863">Zinc-finger</keyword>
<dbReference type="PANTHER" id="PTHR31315">
    <property type="entry name" value="PROTEIN SIP5"/>
    <property type="match status" value="1"/>
</dbReference>
<comment type="caution">
    <text evidence="4">The sequence shown here is derived from an EMBL/GenBank/DDBJ whole genome shotgun (WGS) entry which is preliminary data.</text>
</comment>
<dbReference type="GO" id="GO:0008270">
    <property type="term" value="F:zinc ion binding"/>
    <property type="evidence" value="ECO:0007669"/>
    <property type="project" value="UniProtKB-KW"/>
</dbReference>
<dbReference type="SUPFAM" id="SSF57850">
    <property type="entry name" value="RING/U-box"/>
    <property type="match status" value="1"/>
</dbReference>
<feature type="compositionally biased region" description="Low complexity" evidence="2">
    <location>
        <begin position="238"/>
        <end position="247"/>
    </location>
</feature>